<evidence type="ECO:0000256" key="1">
    <source>
        <dbReference type="SAM" id="MobiDB-lite"/>
    </source>
</evidence>
<evidence type="ECO:0000313" key="2">
    <source>
        <dbReference type="EMBL" id="CAK9315496.1"/>
    </source>
</evidence>
<feature type="region of interest" description="Disordered" evidence="1">
    <location>
        <begin position="33"/>
        <end position="53"/>
    </location>
</feature>
<feature type="region of interest" description="Disordered" evidence="1">
    <location>
        <begin position="73"/>
        <end position="96"/>
    </location>
</feature>
<sequence length="96" mass="10482">MNSPFKSHQVLDSYNSTGHLFLVVDILQEEEEDSEGFAGNLGMSDTGEPTLSDEPMSIHCLSPRRFVARCSSNGVNSSASSSLTTEILRPGERVYD</sequence>
<dbReference type="EMBL" id="OZ021736">
    <property type="protein sequence ID" value="CAK9315496.1"/>
    <property type="molecule type" value="Genomic_DNA"/>
</dbReference>
<name>A0ABP0Y4Z0_9ROSI</name>
<accession>A0ABP0Y4Z0</accession>
<feature type="compositionally biased region" description="Low complexity" evidence="1">
    <location>
        <begin position="73"/>
        <end position="82"/>
    </location>
</feature>
<reference evidence="2 3" key="1">
    <citation type="submission" date="2024-03" db="EMBL/GenBank/DDBJ databases">
        <authorList>
            <person name="Gkanogiannis A."/>
            <person name="Becerra Lopez-Lavalle L."/>
        </authorList>
    </citation>
    <scope>NUCLEOTIDE SEQUENCE [LARGE SCALE GENOMIC DNA]</scope>
</reference>
<evidence type="ECO:0000313" key="3">
    <source>
        <dbReference type="Proteomes" id="UP001642487"/>
    </source>
</evidence>
<gene>
    <name evidence="2" type="ORF">CITCOLO1_LOCUS7293</name>
</gene>
<organism evidence="2 3">
    <name type="scientific">Citrullus colocynthis</name>
    <name type="common">colocynth</name>
    <dbReference type="NCBI Taxonomy" id="252529"/>
    <lineage>
        <taxon>Eukaryota</taxon>
        <taxon>Viridiplantae</taxon>
        <taxon>Streptophyta</taxon>
        <taxon>Embryophyta</taxon>
        <taxon>Tracheophyta</taxon>
        <taxon>Spermatophyta</taxon>
        <taxon>Magnoliopsida</taxon>
        <taxon>eudicotyledons</taxon>
        <taxon>Gunneridae</taxon>
        <taxon>Pentapetalae</taxon>
        <taxon>rosids</taxon>
        <taxon>fabids</taxon>
        <taxon>Cucurbitales</taxon>
        <taxon>Cucurbitaceae</taxon>
        <taxon>Benincaseae</taxon>
        <taxon>Citrullus</taxon>
    </lineage>
</organism>
<proteinExistence type="predicted"/>
<protein>
    <submittedName>
        <fullName evidence="2">Uncharacterized protein</fullName>
    </submittedName>
</protein>
<dbReference type="Proteomes" id="UP001642487">
    <property type="component" value="Chromosome 2"/>
</dbReference>
<keyword evidence="3" id="KW-1185">Reference proteome</keyword>